<evidence type="ECO:0000256" key="2">
    <source>
        <dbReference type="ARBA" id="ARBA00022475"/>
    </source>
</evidence>
<dbReference type="OrthoDB" id="7552653at2759"/>
<keyword evidence="6 10" id="KW-1133">Transmembrane helix</keyword>
<dbReference type="GO" id="GO:0004984">
    <property type="term" value="F:olfactory receptor activity"/>
    <property type="evidence" value="ECO:0007669"/>
    <property type="project" value="InterPro"/>
</dbReference>
<keyword evidence="7 10" id="KW-0472">Membrane</keyword>
<evidence type="ECO:0000313" key="12">
    <source>
        <dbReference type="Proteomes" id="UP000000311"/>
    </source>
</evidence>
<keyword evidence="3" id="KW-0716">Sensory transduction</keyword>
<keyword evidence="5" id="KW-0552">Olfaction</keyword>
<evidence type="ECO:0000256" key="9">
    <source>
        <dbReference type="ARBA" id="ARBA00023224"/>
    </source>
</evidence>
<accession>E1ZXR5</accession>
<feature type="transmembrane region" description="Helical" evidence="10">
    <location>
        <begin position="246"/>
        <end position="266"/>
    </location>
</feature>
<dbReference type="GO" id="GO:0005549">
    <property type="term" value="F:odorant binding"/>
    <property type="evidence" value="ECO:0007669"/>
    <property type="project" value="InterPro"/>
</dbReference>
<dbReference type="AlphaFoldDB" id="E1ZXR5"/>
<gene>
    <name evidence="11" type="ORF">EAG_14621</name>
</gene>
<organism evidence="12">
    <name type="scientific">Camponotus floridanus</name>
    <name type="common">Florida carpenter ant</name>
    <dbReference type="NCBI Taxonomy" id="104421"/>
    <lineage>
        <taxon>Eukaryota</taxon>
        <taxon>Metazoa</taxon>
        <taxon>Ecdysozoa</taxon>
        <taxon>Arthropoda</taxon>
        <taxon>Hexapoda</taxon>
        <taxon>Insecta</taxon>
        <taxon>Pterygota</taxon>
        <taxon>Neoptera</taxon>
        <taxon>Endopterygota</taxon>
        <taxon>Hymenoptera</taxon>
        <taxon>Apocrita</taxon>
        <taxon>Aculeata</taxon>
        <taxon>Formicoidea</taxon>
        <taxon>Formicidae</taxon>
        <taxon>Formicinae</taxon>
        <taxon>Camponotus</taxon>
    </lineage>
</organism>
<keyword evidence="2" id="KW-1003">Cell membrane</keyword>
<feature type="transmembrane region" description="Helical" evidence="10">
    <location>
        <begin position="127"/>
        <end position="150"/>
    </location>
</feature>
<keyword evidence="9" id="KW-0807">Transducer</keyword>
<dbReference type="OMA" id="RCIIPAF"/>
<evidence type="ECO:0000256" key="10">
    <source>
        <dbReference type="SAM" id="Phobius"/>
    </source>
</evidence>
<name>E1ZXR5_CAMFO</name>
<comment type="subcellular location">
    <subcellularLocation>
        <location evidence="1">Cell membrane</location>
        <topology evidence="1">Multi-pass membrane protein</topology>
    </subcellularLocation>
</comment>
<dbReference type="PANTHER" id="PTHR21137:SF35">
    <property type="entry name" value="ODORANT RECEPTOR 19A-RELATED"/>
    <property type="match status" value="1"/>
</dbReference>
<dbReference type="InterPro" id="IPR004117">
    <property type="entry name" value="7tm6_olfct_rcpt"/>
</dbReference>
<evidence type="ECO:0008006" key="13">
    <source>
        <dbReference type="Google" id="ProtNLM"/>
    </source>
</evidence>
<feature type="transmembrane region" description="Helical" evidence="10">
    <location>
        <begin position="40"/>
        <end position="61"/>
    </location>
</feature>
<dbReference type="InParanoid" id="E1ZXR5"/>
<sequence length="359" mass="41161">MWKNATLKNVIATVKLSLFITCCWPLPANTIKFKVICVKLYQYLCMILTLGITVGLCNTIRNHLDDPLIMAQSIMIMCSTIHVIFNIVSCKINSYRLQLVTYEMENFCELIKSHEEAIIQQYIDRCIYFYGGSIVWVYLTTIVIITGPAALDQTFPTNAEYPFDIYHQPIKFIIFIYQAFICMQCGSQICMNIFIALLLWFTSMRFKLLSEELRAIVDIHDLIQCIQKHQKLLKYAEEVVSVVRPFAFLAISISTFALIIIGIILITQGQPLSMKIQCVGLIFGGLAEVFMYTWPAEHLIHISNEVGQTAFNTQWYKLSITLQKNLQIMIQKSQKPIIVAIPCVMPTLSLNYYASVRKN</sequence>
<dbReference type="PANTHER" id="PTHR21137">
    <property type="entry name" value="ODORANT RECEPTOR"/>
    <property type="match status" value="1"/>
</dbReference>
<dbReference type="Proteomes" id="UP000000311">
    <property type="component" value="Unassembled WGS sequence"/>
</dbReference>
<evidence type="ECO:0000313" key="11">
    <source>
        <dbReference type="EMBL" id="EFN74037.1"/>
    </source>
</evidence>
<dbReference type="GO" id="GO:0005886">
    <property type="term" value="C:plasma membrane"/>
    <property type="evidence" value="ECO:0007669"/>
    <property type="project" value="UniProtKB-SubCell"/>
</dbReference>
<evidence type="ECO:0000256" key="8">
    <source>
        <dbReference type="ARBA" id="ARBA00023170"/>
    </source>
</evidence>
<evidence type="ECO:0000256" key="7">
    <source>
        <dbReference type="ARBA" id="ARBA00023136"/>
    </source>
</evidence>
<feature type="transmembrane region" description="Helical" evidence="10">
    <location>
        <begin position="67"/>
        <end position="88"/>
    </location>
</feature>
<evidence type="ECO:0000256" key="3">
    <source>
        <dbReference type="ARBA" id="ARBA00022606"/>
    </source>
</evidence>
<keyword evidence="4 10" id="KW-0812">Transmembrane</keyword>
<keyword evidence="12" id="KW-1185">Reference proteome</keyword>
<reference evidence="11 12" key="1">
    <citation type="journal article" date="2010" name="Science">
        <title>Genomic comparison of the ants Camponotus floridanus and Harpegnathos saltator.</title>
        <authorList>
            <person name="Bonasio R."/>
            <person name="Zhang G."/>
            <person name="Ye C."/>
            <person name="Mutti N.S."/>
            <person name="Fang X."/>
            <person name="Qin N."/>
            <person name="Donahue G."/>
            <person name="Yang P."/>
            <person name="Li Q."/>
            <person name="Li C."/>
            <person name="Zhang P."/>
            <person name="Huang Z."/>
            <person name="Berger S.L."/>
            <person name="Reinberg D."/>
            <person name="Wang J."/>
            <person name="Liebig J."/>
        </authorList>
    </citation>
    <scope>NUCLEOTIDE SEQUENCE [LARGE SCALE GENOMIC DNA]</scope>
    <source>
        <strain evidence="12">C129</strain>
    </source>
</reference>
<dbReference type="GO" id="GO:0007165">
    <property type="term" value="P:signal transduction"/>
    <property type="evidence" value="ECO:0007669"/>
    <property type="project" value="UniProtKB-KW"/>
</dbReference>
<dbReference type="Pfam" id="PF02949">
    <property type="entry name" value="7tm_6"/>
    <property type="match status" value="1"/>
</dbReference>
<keyword evidence="8" id="KW-0675">Receptor</keyword>
<dbReference type="EMBL" id="GL435087">
    <property type="protein sequence ID" value="EFN74037.1"/>
    <property type="molecule type" value="Genomic_DNA"/>
</dbReference>
<evidence type="ECO:0000256" key="5">
    <source>
        <dbReference type="ARBA" id="ARBA00022725"/>
    </source>
</evidence>
<feature type="transmembrane region" description="Helical" evidence="10">
    <location>
        <begin position="337"/>
        <end position="354"/>
    </location>
</feature>
<evidence type="ECO:0000256" key="6">
    <source>
        <dbReference type="ARBA" id="ARBA00022989"/>
    </source>
</evidence>
<protein>
    <recommendedName>
        <fullName evidence="13">Odorant receptor</fullName>
    </recommendedName>
</protein>
<evidence type="ECO:0000256" key="4">
    <source>
        <dbReference type="ARBA" id="ARBA00022692"/>
    </source>
</evidence>
<evidence type="ECO:0000256" key="1">
    <source>
        <dbReference type="ARBA" id="ARBA00004651"/>
    </source>
</evidence>
<feature type="non-terminal residue" evidence="11">
    <location>
        <position position="359"/>
    </location>
</feature>
<feature type="transmembrane region" description="Helical" evidence="10">
    <location>
        <begin position="170"/>
        <end position="201"/>
    </location>
</feature>
<proteinExistence type="predicted"/>